<reference evidence="8" key="1">
    <citation type="submission" date="2021-01" db="EMBL/GenBank/DDBJ databases">
        <authorList>
            <person name="Corre E."/>
            <person name="Pelletier E."/>
            <person name="Niang G."/>
            <person name="Scheremetjew M."/>
            <person name="Finn R."/>
            <person name="Kale V."/>
            <person name="Holt S."/>
            <person name="Cochrane G."/>
            <person name="Meng A."/>
            <person name="Brown T."/>
            <person name="Cohen L."/>
        </authorList>
    </citation>
    <scope>NUCLEOTIDE SEQUENCE</scope>
    <source>
        <strain evidence="8">GSO104</strain>
    </source>
</reference>
<feature type="transmembrane region" description="Helical" evidence="6">
    <location>
        <begin position="331"/>
        <end position="352"/>
    </location>
</feature>
<dbReference type="AlphaFoldDB" id="A0A7S4QI67"/>
<feature type="chain" id="PRO_5031059205" description="TIGR00297 family protein" evidence="7">
    <location>
        <begin position="24"/>
        <end position="355"/>
    </location>
</feature>
<name>A0A7S4QI67_9STRA</name>
<dbReference type="Pfam" id="PF01940">
    <property type="entry name" value="DUF92"/>
    <property type="match status" value="1"/>
</dbReference>
<dbReference type="InterPro" id="IPR002794">
    <property type="entry name" value="DUF92_TMEM19"/>
</dbReference>
<evidence type="ECO:0000256" key="2">
    <source>
        <dbReference type="ARBA" id="ARBA00009012"/>
    </source>
</evidence>
<feature type="signal peptide" evidence="7">
    <location>
        <begin position="1"/>
        <end position="23"/>
    </location>
</feature>
<evidence type="ECO:0000256" key="3">
    <source>
        <dbReference type="ARBA" id="ARBA00022692"/>
    </source>
</evidence>
<evidence type="ECO:0000313" key="8">
    <source>
        <dbReference type="EMBL" id="CAE4582400.1"/>
    </source>
</evidence>
<protein>
    <recommendedName>
        <fullName evidence="9">TIGR00297 family protein</fullName>
    </recommendedName>
</protein>
<comment type="subcellular location">
    <subcellularLocation>
        <location evidence="1">Membrane</location>
        <topology evidence="1">Multi-pass membrane protein</topology>
    </subcellularLocation>
</comment>
<dbReference type="PANTHER" id="PTHR13353:SF5">
    <property type="entry name" value="TRANSMEMBRANE PROTEIN 19"/>
    <property type="match status" value="1"/>
</dbReference>
<proteinExistence type="inferred from homology"/>
<dbReference type="PANTHER" id="PTHR13353">
    <property type="entry name" value="TRANSMEMBRANE PROTEIN 19"/>
    <property type="match status" value="1"/>
</dbReference>
<keyword evidence="7" id="KW-0732">Signal</keyword>
<keyword evidence="4 6" id="KW-1133">Transmembrane helix</keyword>
<comment type="similarity">
    <text evidence="2">Belongs to the TMEM19 family.</text>
</comment>
<dbReference type="NCBIfam" id="TIGR00297">
    <property type="entry name" value="TIGR00297 family protein"/>
    <property type="match status" value="1"/>
</dbReference>
<organism evidence="8">
    <name type="scientific">Ditylum brightwellii</name>
    <dbReference type="NCBI Taxonomy" id="49249"/>
    <lineage>
        <taxon>Eukaryota</taxon>
        <taxon>Sar</taxon>
        <taxon>Stramenopiles</taxon>
        <taxon>Ochrophyta</taxon>
        <taxon>Bacillariophyta</taxon>
        <taxon>Mediophyceae</taxon>
        <taxon>Lithodesmiophycidae</taxon>
        <taxon>Lithodesmiales</taxon>
        <taxon>Lithodesmiaceae</taxon>
        <taxon>Ditylum</taxon>
    </lineage>
</organism>
<evidence type="ECO:0000256" key="4">
    <source>
        <dbReference type="ARBA" id="ARBA00022989"/>
    </source>
</evidence>
<dbReference type="EMBL" id="HBNS01002769">
    <property type="protein sequence ID" value="CAE4582400.1"/>
    <property type="molecule type" value="Transcribed_RNA"/>
</dbReference>
<accession>A0A7S4QI67</accession>
<keyword evidence="5 6" id="KW-0472">Membrane</keyword>
<evidence type="ECO:0000256" key="6">
    <source>
        <dbReference type="SAM" id="Phobius"/>
    </source>
</evidence>
<feature type="transmembrane region" description="Helical" evidence="6">
    <location>
        <begin position="291"/>
        <end position="310"/>
    </location>
</feature>
<evidence type="ECO:0000256" key="5">
    <source>
        <dbReference type="ARBA" id="ARBA00023136"/>
    </source>
</evidence>
<evidence type="ECO:0008006" key="9">
    <source>
        <dbReference type="Google" id="ProtNLM"/>
    </source>
</evidence>
<keyword evidence="3 6" id="KW-0812">Transmembrane</keyword>
<dbReference type="GO" id="GO:0016020">
    <property type="term" value="C:membrane"/>
    <property type="evidence" value="ECO:0007669"/>
    <property type="project" value="UniProtKB-SubCell"/>
</dbReference>
<evidence type="ECO:0000256" key="7">
    <source>
        <dbReference type="SAM" id="SignalP"/>
    </source>
</evidence>
<sequence length="355" mass="37237">MTLSCHFLLISAILFMTTTTTSAFLNPIVSPRRAMTTIGGGDVSSQFGCSPMTTNSKSQSFKTNTIISNKKRIRSTLNPTILNLSGGGGMELIATASQSLFSYAGNVPLWQAFALNAALFSALSPKLFKMLTPEGFAHSVALGTCLWASLGWRGWTLCVLYLFLGQAVTKVRFEEKEKKGIAEGRGGRRGPENVWGSAATALICAACAAQGATFFNLNSDLFLLGYVASLSTKLADTFASEIGKAYGKTTFLITTFEKVEPGTEGAVSLEGTLAAMVGGLLLPLYGLGVDLITPGGVVVATIAAFLATNAESVIGATIQGKAGFTWMTNEVVNFVNTLIGASIAISSGIFILNMV</sequence>
<evidence type="ECO:0000256" key="1">
    <source>
        <dbReference type="ARBA" id="ARBA00004141"/>
    </source>
</evidence>
<gene>
    <name evidence="8" type="ORF">DBRI00130_LOCUS2225</name>
</gene>